<keyword evidence="3 5" id="KW-1133">Transmembrane helix</keyword>
<evidence type="ECO:0008006" key="8">
    <source>
        <dbReference type="Google" id="ProtNLM"/>
    </source>
</evidence>
<dbReference type="EMBL" id="MORL01000004">
    <property type="protein sequence ID" value="OIN59299.1"/>
    <property type="molecule type" value="Genomic_DNA"/>
</dbReference>
<accession>A0A1S2VKM5</accession>
<sequence length="137" mass="14692">MTNQSTFPKGLHIALWTVQGLLAAGFAWGGLMKLIQPAGQLAQMWPWTGQVPGSLLMFTAIVDLLGALGLLLPALLRIQPILTPIAAVGCLVLMVCATVFHIQRGEAALITPNLLFAMMAAFVAWGRFIKVPVTSKR</sequence>
<comment type="subcellular location">
    <subcellularLocation>
        <location evidence="1">Membrane</location>
        <topology evidence="1">Multi-pass membrane protein</topology>
    </subcellularLocation>
</comment>
<evidence type="ECO:0000256" key="5">
    <source>
        <dbReference type="SAM" id="Phobius"/>
    </source>
</evidence>
<dbReference type="Pfam" id="PF13564">
    <property type="entry name" value="DoxX_2"/>
    <property type="match status" value="1"/>
</dbReference>
<dbReference type="OrthoDB" id="3385086at2"/>
<keyword evidence="4 5" id="KW-0472">Membrane</keyword>
<dbReference type="InterPro" id="IPR032808">
    <property type="entry name" value="DoxX"/>
</dbReference>
<proteinExistence type="predicted"/>
<feature type="transmembrane region" description="Helical" evidence="5">
    <location>
        <begin position="81"/>
        <end position="102"/>
    </location>
</feature>
<evidence type="ECO:0000256" key="2">
    <source>
        <dbReference type="ARBA" id="ARBA00022692"/>
    </source>
</evidence>
<evidence type="ECO:0000313" key="7">
    <source>
        <dbReference type="Proteomes" id="UP000181790"/>
    </source>
</evidence>
<keyword evidence="7" id="KW-1185">Reference proteome</keyword>
<evidence type="ECO:0000256" key="3">
    <source>
        <dbReference type="ARBA" id="ARBA00022989"/>
    </source>
</evidence>
<dbReference type="GO" id="GO:0016020">
    <property type="term" value="C:membrane"/>
    <property type="evidence" value="ECO:0007669"/>
    <property type="project" value="UniProtKB-SubCell"/>
</dbReference>
<name>A0A1S2VKM5_9BACT</name>
<dbReference type="Proteomes" id="UP000181790">
    <property type="component" value="Unassembled WGS sequence"/>
</dbReference>
<keyword evidence="2 5" id="KW-0812">Transmembrane</keyword>
<dbReference type="AlphaFoldDB" id="A0A1S2VKM5"/>
<evidence type="ECO:0000313" key="6">
    <source>
        <dbReference type="EMBL" id="OIN59299.1"/>
    </source>
</evidence>
<evidence type="ECO:0000256" key="1">
    <source>
        <dbReference type="ARBA" id="ARBA00004141"/>
    </source>
</evidence>
<protein>
    <recommendedName>
        <fullName evidence="8">DoxX family protein</fullName>
    </recommendedName>
</protein>
<dbReference type="RefSeq" id="WP_071502981.1">
    <property type="nucleotide sequence ID" value="NZ_MORL01000004.1"/>
</dbReference>
<feature type="transmembrane region" description="Helical" evidence="5">
    <location>
        <begin position="55"/>
        <end position="76"/>
    </location>
</feature>
<feature type="transmembrane region" description="Helical" evidence="5">
    <location>
        <begin position="108"/>
        <end position="129"/>
    </location>
</feature>
<gene>
    <name evidence="6" type="ORF">BLX24_09950</name>
</gene>
<organism evidence="6 7">
    <name type="scientific">Arsenicibacter rosenii</name>
    <dbReference type="NCBI Taxonomy" id="1750698"/>
    <lineage>
        <taxon>Bacteria</taxon>
        <taxon>Pseudomonadati</taxon>
        <taxon>Bacteroidota</taxon>
        <taxon>Cytophagia</taxon>
        <taxon>Cytophagales</taxon>
        <taxon>Spirosomataceae</taxon>
        <taxon>Arsenicibacter</taxon>
    </lineage>
</organism>
<reference evidence="6 7" key="1">
    <citation type="submission" date="2016-10" db="EMBL/GenBank/DDBJ databases">
        <title>Arsenicibacter rosenii gen. nov., sp. nov., an efficient arsenic-methylating bacterium isolated from an arsenic-contaminated paddy soil.</title>
        <authorList>
            <person name="Huang K."/>
        </authorList>
    </citation>
    <scope>NUCLEOTIDE SEQUENCE [LARGE SCALE GENOMIC DNA]</scope>
    <source>
        <strain evidence="6 7">SM-1</strain>
    </source>
</reference>
<evidence type="ECO:0000256" key="4">
    <source>
        <dbReference type="ARBA" id="ARBA00023136"/>
    </source>
</evidence>
<comment type="caution">
    <text evidence="6">The sequence shown here is derived from an EMBL/GenBank/DDBJ whole genome shotgun (WGS) entry which is preliminary data.</text>
</comment>
<feature type="transmembrane region" description="Helical" evidence="5">
    <location>
        <begin position="12"/>
        <end position="35"/>
    </location>
</feature>